<evidence type="ECO:0000256" key="2">
    <source>
        <dbReference type="SAM" id="Phobius"/>
    </source>
</evidence>
<dbReference type="Pfam" id="PF00512">
    <property type="entry name" value="HisKA"/>
    <property type="match status" value="1"/>
</dbReference>
<dbReference type="PROSITE" id="PS50110">
    <property type="entry name" value="RESPONSE_REGULATORY"/>
    <property type="match status" value="1"/>
</dbReference>
<dbReference type="Gene3D" id="1.10.287.130">
    <property type="match status" value="1"/>
</dbReference>
<comment type="caution">
    <text evidence="5">The sequence shown here is derived from an EMBL/GenBank/DDBJ whole genome shotgun (WGS) entry which is preliminary data.</text>
</comment>
<dbReference type="SUPFAM" id="SSF55874">
    <property type="entry name" value="ATPase domain of HSP90 chaperone/DNA topoisomerase II/histidine kinase"/>
    <property type="match status" value="1"/>
</dbReference>
<dbReference type="InterPro" id="IPR004358">
    <property type="entry name" value="Sig_transdc_His_kin-like_C"/>
</dbReference>
<feature type="transmembrane region" description="Helical" evidence="2">
    <location>
        <begin position="293"/>
        <end position="312"/>
    </location>
</feature>
<dbReference type="Pfam" id="PF00072">
    <property type="entry name" value="Response_reg"/>
    <property type="match status" value="1"/>
</dbReference>
<keyword evidence="2" id="KW-1133">Transmembrane helix</keyword>
<dbReference type="SMART" id="SM00388">
    <property type="entry name" value="HisKA"/>
    <property type="match status" value="1"/>
</dbReference>
<dbReference type="SUPFAM" id="SSF52172">
    <property type="entry name" value="CheY-like"/>
    <property type="match status" value="1"/>
</dbReference>
<sequence length="932" mass="104127">MRECRLFLLFFCLTFWQTAAQSANTPVQFDVASAPPAAVTLDERTPRVNLAAHLQILEDPSASLTLAEVRSRTSSADWRITRSKHVNQGKNHSVWWLRFTLANPASLPQDAVIEVNYNLLDQLDLYQLGANEVAHQQSGDHINEAQRPIEVRNHWLPITLAPGDNAFFLRVETSSTVFVPLYASTWPANAVAQENSSLAAGLFYGIMLGLFAYNLFLLVSLREVTYLWYLIYAFNMMLFMLAFDGVLWKWVAPGNTVQSLSIYTLMFLHCAVATQFSRHFLHTAAHFPMLDRLLRVKIVVVLLSMLLLPLISQDLYNQAASLFVLTSSAILLFSGLRVWRQGFRYGSYYTCAWVLLLCSLMLSTAGSLGFELFGYTYGTTWVKLGICVEMFILSLGLADRINALKEARYLADEQTRQARLESHAQGRFLARMSHEIRTPLNGVLGMLQLLHDTRLDSTQRFYLDTIRKSGNTLITVINDILDFARLESGQVELETIAFDPEELLSDTASLFTAQAVDKGLNLYCSIAPDIPQQLIGDPTRLKQVLLNLLGNAFKFTERGYIAMDISGLPIKGQHTRWQLSFSVTDTGIGIAPEARENLFRSFTQADSSTTRRYGGSGLGLTISQELIGMMGGQISLSSEQDNGSCFRFTLELPVAQNKEEPAITSAASAPNALLIAQQPRAQLTYRLQLQRLGCRVTSRTLASEEAAITIQDCDLLIIATQGLADEPLDQLLHQAQQEMIPTLLLRSPQEHRAALPSSTPGLIAHNTPLLPIQMRELLHRLQTLDTLTKTDNVNPPSRAEYAHGHLLVAEDNTVNQLVVRALLEKVGYSVDMVANGIEALSAYRDDPESYDLILMDCEMPVMDGFEATRRIRAHEQREHLKRTPIVALTAHILDNHRLEGMAAGMDDYLAKPVQSETLYSSLKRLIKPRPSP</sequence>
<dbReference type="InterPro" id="IPR036097">
    <property type="entry name" value="HisK_dim/P_sf"/>
</dbReference>
<keyword evidence="1" id="KW-0597">Phosphoprotein</keyword>
<organism evidence="5">
    <name type="scientific">marine sediment metagenome</name>
    <dbReference type="NCBI Taxonomy" id="412755"/>
    <lineage>
        <taxon>unclassified sequences</taxon>
        <taxon>metagenomes</taxon>
        <taxon>ecological metagenomes</taxon>
    </lineage>
</organism>
<dbReference type="InterPro" id="IPR011623">
    <property type="entry name" value="7TMR_DISM_rcpt_extracell_dom1"/>
</dbReference>
<evidence type="ECO:0000259" key="4">
    <source>
        <dbReference type="PROSITE" id="PS50110"/>
    </source>
</evidence>
<evidence type="ECO:0000256" key="1">
    <source>
        <dbReference type="ARBA" id="ARBA00022553"/>
    </source>
</evidence>
<proteinExistence type="predicted"/>
<dbReference type="CDD" id="cd16922">
    <property type="entry name" value="HATPase_EvgS-ArcB-TorS-like"/>
    <property type="match status" value="1"/>
</dbReference>
<dbReference type="Pfam" id="PF02518">
    <property type="entry name" value="HATPase_c"/>
    <property type="match status" value="1"/>
</dbReference>
<evidence type="ECO:0000313" key="5">
    <source>
        <dbReference type="EMBL" id="KKN95528.1"/>
    </source>
</evidence>
<name>A0A0F9XTD6_9ZZZZ</name>
<dbReference type="SUPFAM" id="SSF47384">
    <property type="entry name" value="Homodimeric domain of signal transducing histidine kinase"/>
    <property type="match status" value="1"/>
</dbReference>
<dbReference type="PRINTS" id="PR00344">
    <property type="entry name" value="BCTRLSENSOR"/>
</dbReference>
<feature type="transmembrane region" description="Helical" evidence="2">
    <location>
        <begin position="318"/>
        <end position="336"/>
    </location>
</feature>
<dbReference type="Gene3D" id="3.40.50.2300">
    <property type="match status" value="1"/>
</dbReference>
<dbReference type="CDD" id="cd17546">
    <property type="entry name" value="REC_hyHK_CKI1_RcsC-like"/>
    <property type="match status" value="1"/>
</dbReference>
<dbReference type="Pfam" id="PF07696">
    <property type="entry name" value="7TMR-DISMED2"/>
    <property type="match status" value="1"/>
</dbReference>
<feature type="transmembrane region" description="Helical" evidence="2">
    <location>
        <begin position="226"/>
        <end position="248"/>
    </location>
</feature>
<dbReference type="PANTHER" id="PTHR45339:SF5">
    <property type="entry name" value="HISTIDINE KINASE"/>
    <property type="match status" value="1"/>
</dbReference>
<feature type="transmembrane region" description="Helical" evidence="2">
    <location>
        <begin position="260"/>
        <end position="281"/>
    </location>
</feature>
<dbReference type="SMART" id="SM00448">
    <property type="entry name" value="REC"/>
    <property type="match status" value="1"/>
</dbReference>
<protein>
    <recommendedName>
        <fullName evidence="6">Histidine kinase</fullName>
    </recommendedName>
</protein>
<dbReference type="PROSITE" id="PS50109">
    <property type="entry name" value="HIS_KIN"/>
    <property type="match status" value="1"/>
</dbReference>
<dbReference type="PANTHER" id="PTHR45339">
    <property type="entry name" value="HYBRID SIGNAL TRANSDUCTION HISTIDINE KINASE J"/>
    <property type="match status" value="1"/>
</dbReference>
<dbReference type="Gene3D" id="3.30.565.10">
    <property type="entry name" value="Histidine kinase-like ATPase, C-terminal domain"/>
    <property type="match status" value="1"/>
</dbReference>
<dbReference type="InterPro" id="IPR011622">
    <property type="entry name" value="7TMR_DISM_rcpt_extracell_dom2"/>
</dbReference>
<feature type="domain" description="Response regulatory" evidence="4">
    <location>
        <begin position="805"/>
        <end position="926"/>
    </location>
</feature>
<feature type="transmembrane region" description="Helical" evidence="2">
    <location>
        <begin position="348"/>
        <end position="368"/>
    </location>
</feature>
<dbReference type="AlphaFoldDB" id="A0A0F9XTD6"/>
<keyword evidence="2" id="KW-0472">Membrane</keyword>
<dbReference type="FunFam" id="3.30.565.10:FF:000010">
    <property type="entry name" value="Sensor histidine kinase RcsC"/>
    <property type="match status" value="1"/>
</dbReference>
<dbReference type="InterPro" id="IPR003594">
    <property type="entry name" value="HATPase_dom"/>
</dbReference>
<reference evidence="5" key="1">
    <citation type="journal article" date="2015" name="Nature">
        <title>Complex archaea that bridge the gap between prokaryotes and eukaryotes.</title>
        <authorList>
            <person name="Spang A."/>
            <person name="Saw J.H."/>
            <person name="Jorgensen S.L."/>
            <person name="Zaremba-Niedzwiedzka K."/>
            <person name="Martijn J."/>
            <person name="Lind A.E."/>
            <person name="van Eijk R."/>
            <person name="Schleper C."/>
            <person name="Guy L."/>
            <person name="Ettema T.J."/>
        </authorList>
    </citation>
    <scope>NUCLEOTIDE SEQUENCE</scope>
</reference>
<keyword evidence="2" id="KW-0812">Transmembrane</keyword>
<dbReference type="SMART" id="SM00387">
    <property type="entry name" value="HATPase_c"/>
    <property type="match status" value="1"/>
</dbReference>
<dbReference type="EMBL" id="LAZR01000070">
    <property type="protein sequence ID" value="KKN95528.1"/>
    <property type="molecule type" value="Genomic_DNA"/>
</dbReference>
<dbReference type="Gene3D" id="2.60.40.2380">
    <property type="match status" value="1"/>
</dbReference>
<dbReference type="GO" id="GO:0000155">
    <property type="term" value="F:phosphorelay sensor kinase activity"/>
    <property type="evidence" value="ECO:0007669"/>
    <property type="project" value="InterPro"/>
</dbReference>
<dbReference type="CDD" id="cd00082">
    <property type="entry name" value="HisKA"/>
    <property type="match status" value="1"/>
</dbReference>
<feature type="transmembrane region" description="Helical" evidence="2">
    <location>
        <begin position="198"/>
        <end position="219"/>
    </location>
</feature>
<dbReference type="InterPro" id="IPR011006">
    <property type="entry name" value="CheY-like_superfamily"/>
</dbReference>
<dbReference type="InterPro" id="IPR001789">
    <property type="entry name" value="Sig_transdc_resp-reg_receiver"/>
</dbReference>
<dbReference type="Pfam" id="PF07695">
    <property type="entry name" value="7TMR-DISM_7TM"/>
    <property type="match status" value="1"/>
</dbReference>
<evidence type="ECO:0000259" key="3">
    <source>
        <dbReference type="PROSITE" id="PS50109"/>
    </source>
</evidence>
<evidence type="ECO:0008006" key="6">
    <source>
        <dbReference type="Google" id="ProtNLM"/>
    </source>
</evidence>
<dbReference type="InterPro" id="IPR005467">
    <property type="entry name" value="His_kinase_dom"/>
</dbReference>
<dbReference type="InterPro" id="IPR003661">
    <property type="entry name" value="HisK_dim/P_dom"/>
</dbReference>
<accession>A0A0F9XTD6</accession>
<dbReference type="InterPro" id="IPR036890">
    <property type="entry name" value="HATPase_C_sf"/>
</dbReference>
<feature type="domain" description="Histidine kinase" evidence="3">
    <location>
        <begin position="431"/>
        <end position="654"/>
    </location>
</feature>
<gene>
    <name evidence="5" type="ORF">LCGC14_0177730</name>
</gene>